<accession>A0A9E2P012</accession>
<reference evidence="1" key="1">
    <citation type="journal article" date="2021" name="PeerJ">
        <title>Extensive microbial diversity within the chicken gut microbiome revealed by metagenomics and culture.</title>
        <authorList>
            <person name="Gilroy R."/>
            <person name="Ravi A."/>
            <person name="Getino M."/>
            <person name="Pursley I."/>
            <person name="Horton D.L."/>
            <person name="Alikhan N.F."/>
            <person name="Baker D."/>
            <person name="Gharbi K."/>
            <person name="Hall N."/>
            <person name="Watson M."/>
            <person name="Adriaenssens E.M."/>
            <person name="Foster-Nyarko E."/>
            <person name="Jarju S."/>
            <person name="Secka A."/>
            <person name="Antonio M."/>
            <person name="Oren A."/>
            <person name="Chaudhuri R.R."/>
            <person name="La Ragione R."/>
            <person name="Hildebrand F."/>
            <person name="Pallen M.J."/>
        </authorList>
    </citation>
    <scope>NUCLEOTIDE SEQUENCE</scope>
    <source>
        <strain evidence="1">Gambia15-2214</strain>
    </source>
</reference>
<dbReference type="AlphaFoldDB" id="A0A9E2P012"/>
<name>A0A9E2P012_9SPIR</name>
<organism evidence="1 2">
    <name type="scientific">Candidatus Treponema excrementipullorum</name>
    <dbReference type="NCBI Taxonomy" id="2838768"/>
    <lineage>
        <taxon>Bacteria</taxon>
        <taxon>Pseudomonadati</taxon>
        <taxon>Spirochaetota</taxon>
        <taxon>Spirochaetia</taxon>
        <taxon>Spirochaetales</taxon>
        <taxon>Treponemataceae</taxon>
        <taxon>Treponema</taxon>
    </lineage>
</organism>
<gene>
    <name evidence="1" type="ORF">IAA16_09890</name>
</gene>
<dbReference type="Proteomes" id="UP000823914">
    <property type="component" value="Unassembled WGS sequence"/>
</dbReference>
<protein>
    <submittedName>
        <fullName evidence="1">Uncharacterized protein</fullName>
    </submittedName>
</protein>
<evidence type="ECO:0000313" key="2">
    <source>
        <dbReference type="Proteomes" id="UP000823914"/>
    </source>
</evidence>
<proteinExistence type="predicted"/>
<reference evidence="1" key="2">
    <citation type="submission" date="2021-04" db="EMBL/GenBank/DDBJ databases">
        <authorList>
            <person name="Gilroy R."/>
        </authorList>
    </citation>
    <scope>NUCLEOTIDE SEQUENCE</scope>
    <source>
        <strain evidence="1">Gambia15-2214</strain>
    </source>
</reference>
<comment type="caution">
    <text evidence="1">The sequence shown here is derived from an EMBL/GenBank/DDBJ whole genome shotgun (WGS) entry which is preliminary data.</text>
</comment>
<dbReference type="InterPro" id="IPR035196">
    <property type="entry name" value="DUF5312"/>
</dbReference>
<dbReference type="Pfam" id="PF17239">
    <property type="entry name" value="DUF5312"/>
    <property type="match status" value="1"/>
</dbReference>
<evidence type="ECO:0000313" key="1">
    <source>
        <dbReference type="EMBL" id="MBU3850865.1"/>
    </source>
</evidence>
<dbReference type="EMBL" id="JAHLFV010000226">
    <property type="protein sequence ID" value="MBU3850865.1"/>
    <property type="molecule type" value="Genomic_DNA"/>
</dbReference>
<sequence>MSKTKEKSENTGNFFQRLIDSIFKSNDPEFEKKRMLKNIYKDLNKTKYKFYRYTSEEVLPGFARLFFTIYKTISPCRIYFPGNQNPNLYKTLVINALLSDKQIEIIENLREDNIIEEAKSTSLDQLQGLVRERCNSLYTQFDSNLINRIDTLYSQLMVFKAFCEYDYYFLLRKFCSSLQENNFSVTPTFEPITGRYIVDDLQEFINIAWGVTEFEIWNDLFTLLKQIKSAEGISKGAWNKIVNKIREIRVNHVFEMMLKLIMQNPVYEPKTTSFQEHIAEKYIESIQQQAEKTLSQIKQQQRSNKIDNLVTSIFGTTSIERMKNYTESQSSFFERKKVGGYIYHQPMNYMRAFLLDYIKKDVRELADLLLVRGKWTSSSLAAPMSEAYNNLLEASNKIIDFDNSLDESSQLAMKLKNLGARCDRDKEAANILHTILNDVNSEARGLLISATQDLITLAKNLKFVLEDKESTNPQTIINWKELEHFADFSIKDKGVDVYKQLHKFVLLMKGFLDNKG</sequence>